<dbReference type="PANTHER" id="PTHR46300">
    <property type="entry name" value="P450, PUTATIVE (EUROFUNG)-RELATED-RELATED"/>
    <property type="match status" value="1"/>
</dbReference>
<keyword evidence="4 12" id="KW-0349">Heme</keyword>
<dbReference type="GO" id="GO:0004497">
    <property type="term" value="F:monooxygenase activity"/>
    <property type="evidence" value="ECO:0007669"/>
    <property type="project" value="UniProtKB-KW"/>
</dbReference>
<organism evidence="14 15">
    <name type="scientific">Moniliophthora roreri</name>
    <name type="common">Frosty pod rot fungus</name>
    <name type="synonym">Monilia roreri</name>
    <dbReference type="NCBI Taxonomy" id="221103"/>
    <lineage>
        <taxon>Eukaryota</taxon>
        <taxon>Fungi</taxon>
        <taxon>Dikarya</taxon>
        <taxon>Basidiomycota</taxon>
        <taxon>Agaricomycotina</taxon>
        <taxon>Agaricomycetes</taxon>
        <taxon>Agaricomycetidae</taxon>
        <taxon>Agaricales</taxon>
        <taxon>Marasmiineae</taxon>
        <taxon>Marasmiaceae</taxon>
        <taxon>Moniliophthora</taxon>
    </lineage>
</organism>
<evidence type="ECO:0000256" key="7">
    <source>
        <dbReference type="ARBA" id="ARBA00022989"/>
    </source>
</evidence>
<evidence type="ECO:0000313" key="14">
    <source>
        <dbReference type="EMBL" id="KTB28283.1"/>
    </source>
</evidence>
<keyword evidence="7" id="KW-1133">Transmembrane helix</keyword>
<keyword evidence="8 13" id="KW-0560">Oxidoreductase</keyword>
<dbReference type="Pfam" id="PF00067">
    <property type="entry name" value="p450"/>
    <property type="match status" value="1"/>
</dbReference>
<evidence type="ECO:0000256" key="13">
    <source>
        <dbReference type="RuleBase" id="RU000461"/>
    </source>
</evidence>
<evidence type="ECO:0000256" key="8">
    <source>
        <dbReference type="ARBA" id="ARBA00023002"/>
    </source>
</evidence>
<evidence type="ECO:0000256" key="12">
    <source>
        <dbReference type="PIRSR" id="PIRSR602403-1"/>
    </source>
</evidence>
<dbReference type="InterPro" id="IPR050364">
    <property type="entry name" value="Cytochrome_P450_fung"/>
</dbReference>
<dbReference type="AlphaFoldDB" id="A0A0W0EW63"/>
<comment type="similarity">
    <text evidence="3 13">Belongs to the cytochrome P450 family.</text>
</comment>
<evidence type="ECO:0000256" key="10">
    <source>
        <dbReference type="ARBA" id="ARBA00023033"/>
    </source>
</evidence>
<evidence type="ECO:0008006" key="16">
    <source>
        <dbReference type="Google" id="ProtNLM"/>
    </source>
</evidence>
<dbReference type="InterPro" id="IPR001128">
    <property type="entry name" value="Cyt_P450"/>
</dbReference>
<keyword evidence="6 12" id="KW-0479">Metal-binding</keyword>
<keyword evidence="11" id="KW-0472">Membrane</keyword>
<evidence type="ECO:0000256" key="4">
    <source>
        <dbReference type="ARBA" id="ARBA00022617"/>
    </source>
</evidence>
<dbReference type="InterPro" id="IPR017972">
    <property type="entry name" value="Cyt_P450_CS"/>
</dbReference>
<protein>
    <recommendedName>
        <fullName evidence="16">Cytochrome p450</fullName>
    </recommendedName>
</protein>
<dbReference type="PRINTS" id="PR00465">
    <property type="entry name" value="EP450IV"/>
</dbReference>
<evidence type="ECO:0000256" key="11">
    <source>
        <dbReference type="ARBA" id="ARBA00023136"/>
    </source>
</evidence>
<gene>
    <name evidence="14" type="ORF">WG66_19138</name>
</gene>
<sequence>MTTVKELLDKRAAATASRPQDHVADMITKGLYLALIPNSAHLMADGINTDPEFFEHPESFRPERYLLTEHGTKPGVDDSAFRSDIGFGFGRRICPGMHLAKNSLALNAMNLIWAFEFKPLQDPETGKDIPVDLFDYEEGLIFSPKPYQCRVMPRSSNVVDIIQHQRHLSSTNETWRLKTRSGSGRCGRTGEDIFGSAAWCGPLYHGQHETHAMTKPPKSSPQ</sequence>
<evidence type="ECO:0000256" key="9">
    <source>
        <dbReference type="ARBA" id="ARBA00023004"/>
    </source>
</evidence>
<reference evidence="14 15" key="1">
    <citation type="submission" date="2015-12" db="EMBL/GenBank/DDBJ databases">
        <title>Draft genome sequence of Moniliophthora roreri, the causal agent of frosty pod rot of cacao.</title>
        <authorList>
            <person name="Aime M.C."/>
            <person name="Diaz-Valderrama J.R."/>
            <person name="Kijpornyongpan T."/>
            <person name="Phillips-Mora W."/>
        </authorList>
    </citation>
    <scope>NUCLEOTIDE SEQUENCE [LARGE SCALE GENOMIC DNA]</scope>
    <source>
        <strain evidence="14 15">MCA 2952</strain>
    </source>
</reference>
<proteinExistence type="inferred from homology"/>
<evidence type="ECO:0000256" key="1">
    <source>
        <dbReference type="ARBA" id="ARBA00001971"/>
    </source>
</evidence>
<dbReference type="EMBL" id="LATX01002488">
    <property type="protein sequence ID" value="KTB28283.1"/>
    <property type="molecule type" value="Genomic_DNA"/>
</dbReference>
<feature type="binding site" description="axial binding residue" evidence="12">
    <location>
        <position position="94"/>
    </location>
    <ligand>
        <name>heme</name>
        <dbReference type="ChEBI" id="CHEBI:30413"/>
    </ligand>
    <ligandPart>
        <name>Fe</name>
        <dbReference type="ChEBI" id="CHEBI:18248"/>
    </ligandPart>
</feature>
<evidence type="ECO:0000313" key="15">
    <source>
        <dbReference type="Proteomes" id="UP000054988"/>
    </source>
</evidence>
<evidence type="ECO:0000256" key="5">
    <source>
        <dbReference type="ARBA" id="ARBA00022692"/>
    </source>
</evidence>
<dbReference type="Proteomes" id="UP000054988">
    <property type="component" value="Unassembled WGS sequence"/>
</dbReference>
<comment type="subcellular location">
    <subcellularLocation>
        <location evidence="2">Membrane</location>
        <topology evidence="2">Single-pass membrane protein</topology>
    </subcellularLocation>
</comment>
<dbReference type="eggNOG" id="KOG0156">
    <property type="taxonomic scope" value="Eukaryota"/>
</dbReference>
<dbReference type="GO" id="GO:0020037">
    <property type="term" value="F:heme binding"/>
    <property type="evidence" value="ECO:0007669"/>
    <property type="project" value="InterPro"/>
</dbReference>
<dbReference type="GO" id="GO:0016705">
    <property type="term" value="F:oxidoreductase activity, acting on paired donors, with incorporation or reduction of molecular oxygen"/>
    <property type="evidence" value="ECO:0007669"/>
    <property type="project" value="InterPro"/>
</dbReference>
<evidence type="ECO:0000256" key="2">
    <source>
        <dbReference type="ARBA" id="ARBA00004167"/>
    </source>
</evidence>
<evidence type="ECO:0000256" key="3">
    <source>
        <dbReference type="ARBA" id="ARBA00010617"/>
    </source>
</evidence>
<comment type="caution">
    <text evidence="14">The sequence shown here is derived from an EMBL/GenBank/DDBJ whole genome shotgun (WGS) entry which is preliminary data.</text>
</comment>
<keyword evidence="10 13" id="KW-0503">Monooxygenase</keyword>
<dbReference type="GO" id="GO:0005506">
    <property type="term" value="F:iron ion binding"/>
    <property type="evidence" value="ECO:0007669"/>
    <property type="project" value="InterPro"/>
</dbReference>
<keyword evidence="5" id="KW-0812">Transmembrane</keyword>
<evidence type="ECO:0000256" key="6">
    <source>
        <dbReference type="ARBA" id="ARBA00022723"/>
    </source>
</evidence>
<name>A0A0W0EW63_MONRR</name>
<comment type="cofactor">
    <cofactor evidence="1 12">
        <name>heme</name>
        <dbReference type="ChEBI" id="CHEBI:30413"/>
    </cofactor>
</comment>
<dbReference type="SUPFAM" id="SSF48264">
    <property type="entry name" value="Cytochrome P450"/>
    <property type="match status" value="1"/>
</dbReference>
<dbReference type="Gene3D" id="1.10.630.10">
    <property type="entry name" value="Cytochrome P450"/>
    <property type="match status" value="1"/>
</dbReference>
<dbReference type="InterPro" id="IPR036396">
    <property type="entry name" value="Cyt_P450_sf"/>
</dbReference>
<dbReference type="PANTHER" id="PTHR46300:SF2">
    <property type="entry name" value="CYTOCHROME P450 MONOOXYGENASE ALNH-RELATED"/>
    <property type="match status" value="1"/>
</dbReference>
<accession>A0A0W0EW63</accession>
<dbReference type="InterPro" id="IPR002403">
    <property type="entry name" value="Cyt_P450_E_grp-IV"/>
</dbReference>
<dbReference type="GO" id="GO:0016020">
    <property type="term" value="C:membrane"/>
    <property type="evidence" value="ECO:0007669"/>
    <property type="project" value="UniProtKB-SubCell"/>
</dbReference>
<keyword evidence="9 12" id="KW-0408">Iron</keyword>
<dbReference type="PROSITE" id="PS00086">
    <property type="entry name" value="CYTOCHROME_P450"/>
    <property type="match status" value="1"/>
</dbReference>